<dbReference type="Proteomes" id="UP001196413">
    <property type="component" value="Unassembled WGS sequence"/>
</dbReference>
<name>A0AAD5LWW9_PARTN</name>
<dbReference type="EMBL" id="JAHQIW010000466">
    <property type="protein sequence ID" value="KAJ1348272.1"/>
    <property type="molecule type" value="Genomic_DNA"/>
</dbReference>
<dbReference type="AlphaFoldDB" id="A0AAD5LWW9"/>
<keyword evidence="2" id="KW-1185">Reference proteome</keyword>
<accession>A0AAD5LWW9</accession>
<reference evidence="1" key="1">
    <citation type="submission" date="2021-06" db="EMBL/GenBank/DDBJ databases">
        <title>Parelaphostrongylus tenuis whole genome reference sequence.</title>
        <authorList>
            <person name="Garwood T.J."/>
            <person name="Larsen P.A."/>
            <person name="Fountain-Jones N.M."/>
            <person name="Garbe J.R."/>
            <person name="Macchietto M.G."/>
            <person name="Kania S.A."/>
            <person name="Gerhold R.W."/>
            <person name="Richards J.E."/>
            <person name="Wolf T.M."/>
        </authorList>
    </citation>
    <scope>NUCLEOTIDE SEQUENCE</scope>
    <source>
        <strain evidence="1">MNPRO001-30</strain>
        <tissue evidence="1">Meninges</tissue>
    </source>
</reference>
<evidence type="ECO:0000313" key="2">
    <source>
        <dbReference type="Proteomes" id="UP001196413"/>
    </source>
</evidence>
<sequence length="68" mass="7623">MGEKLLVNHAKKLYGVHDIKTIALNSLGKNIIEQCRRKKCNNLSKSNYLKTATLRSATESAQKNLLIP</sequence>
<organism evidence="1 2">
    <name type="scientific">Parelaphostrongylus tenuis</name>
    <name type="common">Meningeal worm</name>
    <dbReference type="NCBI Taxonomy" id="148309"/>
    <lineage>
        <taxon>Eukaryota</taxon>
        <taxon>Metazoa</taxon>
        <taxon>Ecdysozoa</taxon>
        <taxon>Nematoda</taxon>
        <taxon>Chromadorea</taxon>
        <taxon>Rhabditida</taxon>
        <taxon>Rhabditina</taxon>
        <taxon>Rhabditomorpha</taxon>
        <taxon>Strongyloidea</taxon>
        <taxon>Metastrongylidae</taxon>
        <taxon>Parelaphostrongylus</taxon>
    </lineage>
</organism>
<proteinExistence type="predicted"/>
<comment type="caution">
    <text evidence="1">The sequence shown here is derived from an EMBL/GenBank/DDBJ whole genome shotgun (WGS) entry which is preliminary data.</text>
</comment>
<protein>
    <submittedName>
        <fullName evidence="1">Uncharacterized protein</fullName>
    </submittedName>
</protein>
<gene>
    <name evidence="1" type="ORF">KIN20_003533</name>
</gene>
<evidence type="ECO:0000313" key="1">
    <source>
        <dbReference type="EMBL" id="KAJ1348272.1"/>
    </source>
</evidence>